<accession>A0A6V7NJK1</accession>
<protein>
    <submittedName>
        <fullName evidence="2">Uncharacterized protein</fullName>
    </submittedName>
</protein>
<organism evidence="2">
    <name type="scientific">Ananas comosus var. bracteatus</name>
    <name type="common">red pineapple</name>
    <dbReference type="NCBI Taxonomy" id="296719"/>
    <lineage>
        <taxon>Eukaryota</taxon>
        <taxon>Viridiplantae</taxon>
        <taxon>Streptophyta</taxon>
        <taxon>Embryophyta</taxon>
        <taxon>Tracheophyta</taxon>
        <taxon>Spermatophyta</taxon>
        <taxon>Magnoliopsida</taxon>
        <taxon>Liliopsida</taxon>
        <taxon>Poales</taxon>
        <taxon>Bromeliaceae</taxon>
        <taxon>Bromelioideae</taxon>
        <taxon>Ananas</taxon>
    </lineage>
</organism>
<name>A0A6V7NJK1_ANACO</name>
<sequence length="329" mass="35345">MRRTPGMGGESVLRAVVPQPSSSSSSSSSSTSSPATPTSPPTFSAAAGGGGAAAAAGWIPCASYEGEGDEWEHVDGGEAEEDAAGELGFLGFPERLVFGRVPTTEEVDEAVSAFNTNFKYLCISTVWTFVPAMFSQVAEDGYASNLEQNAADKEVIPAANSGGSSDEFSAESHSDWIEPTMNLYTSRTSLSREREKVYDAFRLLQINPSVQKMVVSLSSDKAVWDAVMKNDVVQEFKKSFCEDGDYDTQSSDENPAGSDGTDGILGMIFGHTKAKILELIDKIGMLFNMLFHSQEKPQNSTFIDDALRSSFMLTVIVFLIVVATRVEKA</sequence>
<dbReference type="EMBL" id="LR862139">
    <property type="protein sequence ID" value="CAD1818723.1"/>
    <property type="molecule type" value="Genomic_DNA"/>
</dbReference>
<dbReference type="AlphaFoldDB" id="A0A6V7NJK1"/>
<proteinExistence type="predicted"/>
<dbReference type="PANTHER" id="PTHR33625">
    <property type="entry name" value="OS08G0179900 PROTEIN"/>
    <property type="match status" value="1"/>
</dbReference>
<gene>
    <name evidence="2" type="ORF">CB5_LOCUS1934</name>
</gene>
<feature type="region of interest" description="Disordered" evidence="1">
    <location>
        <begin position="1"/>
        <end position="51"/>
    </location>
</feature>
<reference evidence="2" key="1">
    <citation type="submission" date="2020-07" db="EMBL/GenBank/DDBJ databases">
        <authorList>
            <person name="Lin J."/>
        </authorList>
    </citation>
    <scope>NUCLEOTIDE SEQUENCE</scope>
</reference>
<evidence type="ECO:0000313" key="2">
    <source>
        <dbReference type="EMBL" id="CAD1818723.1"/>
    </source>
</evidence>
<feature type="compositionally biased region" description="Low complexity" evidence="1">
    <location>
        <begin position="20"/>
        <end position="46"/>
    </location>
</feature>
<dbReference type="PANTHER" id="PTHR33625:SF3">
    <property type="entry name" value="OS04G0550700 PROTEIN"/>
    <property type="match status" value="1"/>
</dbReference>
<evidence type="ECO:0000256" key="1">
    <source>
        <dbReference type="SAM" id="MobiDB-lite"/>
    </source>
</evidence>